<protein>
    <recommendedName>
        <fullName evidence="2">GAG-pre-integrase domain-containing protein</fullName>
    </recommendedName>
</protein>
<feature type="region of interest" description="Disordered" evidence="1">
    <location>
        <begin position="175"/>
        <end position="231"/>
    </location>
</feature>
<dbReference type="AlphaFoldDB" id="A0A699GN80"/>
<sequence>MTGNLKLLSNFVEKFLGRVKFGNDQITLILDYGDLGNDLLTSSRGTNLYSITLQDISNRNPIWLMAKASSSQAWLRHRRLLHLNLDTINLLLKYDIVTGLPKLIFFKDHLCFSCELGKAKYSVSPDPQRQENVPKIAKTVTTSNELDLLFSLMFDELFNGSTPVVSKSFTVTAADAPNQHQQQNTTPSTSTTVTADTPPLNIQTTSETRSQAPTITANENINQAETHEENA</sequence>
<dbReference type="Pfam" id="PF13976">
    <property type="entry name" value="gag_pre-integrs"/>
    <property type="match status" value="1"/>
</dbReference>
<feature type="compositionally biased region" description="Low complexity" evidence="1">
    <location>
        <begin position="176"/>
        <end position="199"/>
    </location>
</feature>
<dbReference type="EMBL" id="BKCJ010018928">
    <property type="protein sequence ID" value="GEV26964.1"/>
    <property type="molecule type" value="Genomic_DNA"/>
</dbReference>
<dbReference type="InterPro" id="IPR025724">
    <property type="entry name" value="GAG-pre-integrase_dom"/>
</dbReference>
<feature type="domain" description="GAG-pre-integrase" evidence="2">
    <location>
        <begin position="47"/>
        <end position="118"/>
    </location>
</feature>
<accession>A0A699GN80</accession>
<organism evidence="3">
    <name type="scientific">Tanacetum cinerariifolium</name>
    <name type="common">Dalmatian daisy</name>
    <name type="synonym">Chrysanthemum cinerariifolium</name>
    <dbReference type="NCBI Taxonomy" id="118510"/>
    <lineage>
        <taxon>Eukaryota</taxon>
        <taxon>Viridiplantae</taxon>
        <taxon>Streptophyta</taxon>
        <taxon>Embryophyta</taxon>
        <taxon>Tracheophyta</taxon>
        <taxon>Spermatophyta</taxon>
        <taxon>Magnoliopsida</taxon>
        <taxon>eudicotyledons</taxon>
        <taxon>Gunneridae</taxon>
        <taxon>Pentapetalae</taxon>
        <taxon>asterids</taxon>
        <taxon>campanulids</taxon>
        <taxon>Asterales</taxon>
        <taxon>Asteraceae</taxon>
        <taxon>Asteroideae</taxon>
        <taxon>Anthemideae</taxon>
        <taxon>Anthemidinae</taxon>
        <taxon>Tanacetum</taxon>
    </lineage>
</organism>
<evidence type="ECO:0000259" key="2">
    <source>
        <dbReference type="Pfam" id="PF13976"/>
    </source>
</evidence>
<gene>
    <name evidence="3" type="ORF">Tci_098941</name>
</gene>
<feature type="compositionally biased region" description="Polar residues" evidence="1">
    <location>
        <begin position="200"/>
        <end position="224"/>
    </location>
</feature>
<comment type="caution">
    <text evidence="3">The sequence shown here is derived from an EMBL/GenBank/DDBJ whole genome shotgun (WGS) entry which is preliminary data.</text>
</comment>
<proteinExistence type="predicted"/>
<evidence type="ECO:0000313" key="3">
    <source>
        <dbReference type="EMBL" id="GEV26964.1"/>
    </source>
</evidence>
<name>A0A699GN80_TANCI</name>
<evidence type="ECO:0000256" key="1">
    <source>
        <dbReference type="SAM" id="MobiDB-lite"/>
    </source>
</evidence>
<reference evidence="3" key="1">
    <citation type="journal article" date="2019" name="Sci. Rep.">
        <title>Draft genome of Tanacetum cinerariifolium, the natural source of mosquito coil.</title>
        <authorList>
            <person name="Yamashiro T."/>
            <person name="Shiraishi A."/>
            <person name="Satake H."/>
            <person name="Nakayama K."/>
        </authorList>
    </citation>
    <scope>NUCLEOTIDE SEQUENCE</scope>
</reference>